<dbReference type="InterPro" id="IPR038352">
    <property type="entry name" value="Imelysin_sf"/>
</dbReference>
<sequence length="411" mass="43452">MTKPSGFAANRLCRRLSKAASQFVILGRSASGAKRADPRIQAVPLAKRSGGAEKRNGSVLRGSFSAFVLVLGGASPALAANATIEKAIDGFVRPAYAALDAAAAKQARDMQALCADPAPGRLATARNGFKTLVGAWGEVETIRFGPVTEENRLDKILFWPDRKSIGLKQVQAALADKDPTAADPATLKGKSVAMQGLGALEFVLFGSGSEALEQPGDPYRCAYGLAVARNIEGMAASIDDAWRAPDGIARLWANPGAGNTLYRTDDEAMTELFDVFVHGLEMTRDVRLNGFLGQVSEDDKPRQAIFWRSGATALSLQANMRGLQKLFDASELAELLPPDSAWIAQSIGFEFRTAARMLEAAKGPVADVLAAPERGSLPAFRLITSHLSELFGVNMAGALGLSAGFSSLDGD</sequence>
<dbReference type="Gene3D" id="1.20.1420.20">
    <property type="entry name" value="M75 peptidase, HXXE motif"/>
    <property type="match status" value="1"/>
</dbReference>
<feature type="domain" description="Imelysin-like" evidence="3">
    <location>
        <begin position="93"/>
        <end position="373"/>
    </location>
</feature>
<keyword evidence="2" id="KW-0732">Signal</keyword>
<proteinExistence type="predicted"/>
<evidence type="ECO:0000313" key="5">
    <source>
        <dbReference type="Proteomes" id="UP000241229"/>
    </source>
</evidence>
<dbReference type="GO" id="GO:0030313">
    <property type="term" value="C:cell envelope"/>
    <property type="evidence" value="ECO:0007669"/>
    <property type="project" value="UniProtKB-SubCell"/>
</dbReference>
<dbReference type="AlphaFoldDB" id="A0A2P7S9H1"/>
<comment type="subcellular location">
    <subcellularLocation>
        <location evidence="1">Cell envelope</location>
    </subcellularLocation>
</comment>
<evidence type="ECO:0000313" key="4">
    <source>
        <dbReference type="EMBL" id="PSJ59132.1"/>
    </source>
</evidence>
<keyword evidence="5" id="KW-1185">Reference proteome</keyword>
<evidence type="ECO:0000256" key="1">
    <source>
        <dbReference type="ARBA" id="ARBA00004196"/>
    </source>
</evidence>
<reference evidence="4 5" key="1">
    <citation type="submission" date="2018-03" db="EMBL/GenBank/DDBJ databases">
        <title>The draft genome of Mesorhizobium sp. 6GN-30.</title>
        <authorList>
            <person name="Liu L."/>
            <person name="Li L."/>
            <person name="Wang T."/>
            <person name="Zhang X."/>
            <person name="Liang L."/>
        </authorList>
    </citation>
    <scope>NUCLEOTIDE SEQUENCE [LARGE SCALE GENOMIC DNA]</scope>
    <source>
        <strain evidence="4 5">6GN30</strain>
    </source>
</reference>
<accession>A0A2P7S9H1</accession>
<evidence type="ECO:0000256" key="2">
    <source>
        <dbReference type="ARBA" id="ARBA00022729"/>
    </source>
</evidence>
<dbReference type="Pfam" id="PF09375">
    <property type="entry name" value="Peptidase_M75"/>
    <property type="match status" value="1"/>
</dbReference>
<organism evidence="4 5">
    <name type="scientific">Kumtagia ephedrae</name>
    <dbReference type="NCBI Taxonomy" id="2116701"/>
    <lineage>
        <taxon>Bacteria</taxon>
        <taxon>Pseudomonadati</taxon>
        <taxon>Pseudomonadota</taxon>
        <taxon>Alphaproteobacteria</taxon>
        <taxon>Hyphomicrobiales</taxon>
        <taxon>Phyllobacteriaceae</taxon>
        <taxon>Kumtagia</taxon>
    </lineage>
</organism>
<dbReference type="EMBL" id="PXYK01000012">
    <property type="protein sequence ID" value="PSJ59132.1"/>
    <property type="molecule type" value="Genomic_DNA"/>
</dbReference>
<protein>
    <submittedName>
        <fullName evidence="4">Peptidase M75, Imelysin</fullName>
    </submittedName>
</protein>
<dbReference type="InterPro" id="IPR018976">
    <property type="entry name" value="Imelysin-like"/>
</dbReference>
<dbReference type="OrthoDB" id="5729110at2"/>
<gene>
    <name evidence="4" type="ORF">C7I84_14015</name>
</gene>
<dbReference type="CDD" id="cd14659">
    <property type="entry name" value="Imelysin-like_IPPA"/>
    <property type="match status" value="1"/>
</dbReference>
<evidence type="ECO:0000259" key="3">
    <source>
        <dbReference type="Pfam" id="PF09375"/>
    </source>
</evidence>
<comment type="caution">
    <text evidence="4">The sequence shown here is derived from an EMBL/GenBank/DDBJ whole genome shotgun (WGS) entry which is preliminary data.</text>
</comment>
<name>A0A2P7S9H1_9HYPH</name>
<dbReference type="Proteomes" id="UP000241229">
    <property type="component" value="Unassembled WGS sequence"/>
</dbReference>
<dbReference type="InterPro" id="IPR034984">
    <property type="entry name" value="Imelysin-like_IPPA"/>
</dbReference>